<evidence type="ECO:0000256" key="5">
    <source>
        <dbReference type="SAM" id="SignalP"/>
    </source>
</evidence>
<dbReference type="EMBL" id="JAKGSI010000004">
    <property type="protein sequence ID" value="MCF4007360.1"/>
    <property type="molecule type" value="Genomic_DNA"/>
</dbReference>
<dbReference type="PROSITE" id="PS50983">
    <property type="entry name" value="FE_B12_PBP"/>
    <property type="match status" value="1"/>
</dbReference>
<feature type="signal peptide" evidence="5">
    <location>
        <begin position="1"/>
        <end position="25"/>
    </location>
</feature>
<evidence type="ECO:0000259" key="6">
    <source>
        <dbReference type="PROSITE" id="PS50983"/>
    </source>
</evidence>
<reference evidence="7" key="1">
    <citation type="submission" date="2022-01" db="EMBL/GenBank/DDBJ databases">
        <title>Corynebacterium sp. nov isolated from isolated from the feces of the greater white-fronted geese (Anser albifrons) at Poyang Lake, PR China.</title>
        <authorList>
            <person name="Liu Q."/>
        </authorList>
    </citation>
    <scope>NUCLEOTIDE SEQUENCE</scope>
    <source>
        <strain evidence="7">JCM 32435</strain>
    </source>
</reference>
<dbReference type="PANTHER" id="PTHR30532">
    <property type="entry name" value="IRON III DICITRATE-BINDING PERIPLASMIC PROTEIN"/>
    <property type="match status" value="1"/>
</dbReference>
<comment type="caution">
    <text evidence="7">The sequence shown here is derived from an EMBL/GenBank/DDBJ whole genome shotgun (WGS) entry which is preliminary data.</text>
</comment>
<dbReference type="Proteomes" id="UP001139336">
    <property type="component" value="Unassembled WGS sequence"/>
</dbReference>
<keyword evidence="8" id="KW-1185">Reference proteome</keyword>
<evidence type="ECO:0000256" key="1">
    <source>
        <dbReference type="ARBA" id="ARBA00004196"/>
    </source>
</evidence>
<dbReference type="NCBIfam" id="NF008200">
    <property type="entry name" value="PRK10957.1"/>
    <property type="match status" value="1"/>
</dbReference>
<dbReference type="SUPFAM" id="SSF53807">
    <property type="entry name" value="Helical backbone' metal receptor"/>
    <property type="match status" value="1"/>
</dbReference>
<evidence type="ECO:0000313" key="8">
    <source>
        <dbReference type="Proteomes" id="UP001139336"/>
    </source>
</evidence>
<dbReference type="AlphaFoldDB" id="A0A9X1QSG4"/>
<dbReference type="PANTHER" id="PTHR30532:SF24">
    <property type="entry name" value="FERRIC ENTEROBACTIN-BINDING PERIPLASMIC PROTEIN FEPB"/>
    <property type="match status" value="1"/>
</dbReference>
<evidence type="ECO:0000256" key="2">
    <source>
        <dbReference type="ARBA" id="ARBA00008814"/>
    </source>
</evidence>
<accession>A0A9X1QSG4</accession>
<dbReference type="Gene3D" id="3.40.50.1980">
    <property type="entry name" value="Nitrogenase molybdenum iron protein domain"/>
    <property type="match status" value="2"/>
</dbReference>
<dbReference type="Pfam" id="PF01497">
    <property type="entry name" value="Peripla_BP_2"/>
    <property type="match status" value="1"/>
</dbReference>
<dbReference type="InterPro" id="IPR051313">
    <property type="entry name" value="Bact_iron-sidero_bind"/>
</dbReference>
<dbReference type="FunFam" id="3.40.50.1980:FF:000009">
    <property type="entry name" value="Iron-enterobactin transporter periplasmic binding protein"/>
    <property type="match status" value="1"/>
</dbReference>
<comment type="subcellular location">
    <subcellularLocation>
        <location evidence="1">Cell envelope</location>
    </subcellularLocation>
</comment>
<name>A0A9X1QSG4_9CORY</name>
<comment type="similarity">
    <text evidence="2">Belongs to the bacterial solute-binding protein 8 family.</text>
</comment>
<organism evidence="7 8">
    <name type="scientific">Corynebacterium uropygiale</name>
    <dbReference type="NCBI Taxonomy" id="1775911"/>
    <lineage>
        <taxon>Bacteria</taxon>
        <taxon>Bacillati</taxon>
        <taxon>Actinomycetota</taxon>
        <taxon>Actinomycetes</taxon>
        <taxon>Mycobacteriales</taxon>
        <taxon>Corynebacteriaceae</taxon>
        <taxon>Corynebacterium</taxon>
    </lineage>
</organism>
<dbReference type="PROSITE" id="PS51257">
    <property type="entry name" value="PROKAR_LIPOPROTEIN"/>
    <property type="match status" value="1"/>
</dbReference>
<evidence type="ECO:0000256" key="4">
    <source>
        <dbReference type="ARBA" id="ARBA00022729"/>
    </source>
</evidence>
<evidence type="ECO:0000256" key="3">
    <source>
        <dbReference type="ARBA" id="ARBA00022448"/>
    </source>
</evidence>
<proteinExistence type="inferred from homology"/>
<protein>
    <submittedName>
        <fullName evidence="7">Fe2+-enterobactin ABC transporter substrate-binding protein</fullName>
    </submittedName>
</protein>
<sequence length="337" mass="36245">MRSFSTKFVAAVAAGVMAFSLAACSGDTSSSSASSGENSATEQQGQWPRTIKHELGETTLDHQPKKIANTALSATGTLLAMDAPLAATAATNPSDVTDDKGFFSQWAKVADEKGVEVLYPGLEFDLESLIAQDPDLVIVSTSGADSVSDQYQQISEKFPTIAIDYSKQSWQDLAKELGYALGLEENAEKAIKEFDEYVAEQKKKIHPAEGGASIVSYNGPGEEQGIAKLTGPHSQLLSDLGFDVKEAPEGMDTSKQARKDFSFISYENLTKGIQGDTVFLFSADEKKVEEFMKDPLLANLPAVKEHRVYPLGLTSFRLDPYSARDFVDAVVSATSAS</sequence>
<dbReference type="RefSeq" id="WP_236119496.1">
    <property type="nucleotide sequence ID" value="NZ_JAKGSI010000004.1"/>
</dbReference>
<feature type="chain" id="PRO_5040947912" evidence="5">
    <location>
        <begin position="26"/>
        <end position="337"/>
    </location>
</feature>
<dbReference type="GO" id="GO:0030288">
    <property type="term" value="C:outer membrane-bounded periplasmic space"/>
    <property type="evidence" value="ECO:0007669"/>
    <property type="project" value="TreeGrafter"/>
</dbReference>
<evidence type="ECO:0000313" key="7">
    <source>
        <dbReference type="EMBL" id="MCF4007360.1"/>
    </source>
</evidence>
<keyword evidence="3" id="KW-0813">Transport</keyword>
<dbReference type="InterPro" id="IPR002491">
    <property type="entry name" value="ABC_transptr_periplasmic_BD"/>
</dbReference>
<feature type="domain" description="Fe/B12 periplasmic-binding" evidence="6">
    <location>
        <begin position="66"/>
        <end position="337"/>
    </location>
</feature>
<gene>
    <name evidence="7" type="primary">fepB</name>
    <name evidence="7" type="ORF">L1O03_09275</name>
</gene>
<keyword evidence="4 5" id="KW-0732">Signal</keyword>
<dbReference type="GO" id="GO:1901678">
    <property type="term" value="P:iron coordination entity transport"/>
    <property type="evidence" value="ECO:0007669"/>
    <property type="project" value="UniProtKB-ARBA"/>
</dbReference>